<dbReference type="Pfam" id="PF07727">
    <property type="entry name" value="RVT_2"/>
    <property type="match status" value="1"/>
</dbReference>
<organism evidence="8 9">
    <name type="scientific">Tagetes erecta</name>
    <name type="common">African marigold</name>
    <dbReference type="NCBI Taxonomy" id="13708"/>
    <lineage>
        <taxon>Eukaryota</taxon>
        <taxon>Viridiplantae</taxon>
        <taxon>Streptophyta</taxon>
        <taxon>Embryophyta</taxon>
        <taxon>Tracheophyta</taxon>
        <taxon>Spermatophyta</taxon>
        <taxon>Magnoliopsida</taxon>
        <taxon>eudicotyledons</taxon>
        <taxon>Gunneridae</taxon>
        <taxon>Pentapetalae</taxon>
        <taxon>asterids</taxon>
        <taxon>campanulids</taxon>
        <taxon>Asterales</taxon>
        <taxon>Asteraceae</taxon>
        <taxon>Asteroideae</taxon>
        <taxon>Heliantheae alliance</taxon>
        <taxon>Tageteae</taxon>
        <taxon>Tagetes</taxon>
    </lineage>
</organism>
<dbReference type="InterPro" id="IPR001878">
    <property type="entry name" value="Znf_CCHC"/>
</dbReference>
<dbReference type="SUPFAM" id="SSF53098">
    <property type="entry name" value="Ribonuclease H-like"/>
    <property type="match status" value="1"/>
</dbReference>
<dbReference type="GO" id="GO:0008270">
    <property type="term" value="F:zinc ion binding"/>
    <property type="evidence" value="ECO:0007669"/>
    <property type="project" value="UniProtKB-KW"/>
</dbReference>
<dbReference type="Pfam" id="PF00665">
    <property type="entry name" value="rve"/>
    <property type="match status" value="1"/>
</dbReference>
<feature type="coiled-coil region" evidence="4">
    <location>
        <begin position="571"/>
        <end position="619"/>
    </location>
</feature>
<dbReference type="SMART" id="SM00343">
    <property type="entry name" value="ZnF_C2HC"/>
    <property type="match status" value="2"/>
</dbReference>
<dbReference type="InterPro" id="IPR013103">
    <property type="entry name" value="RVT_2"/>
</dbReference>
<keyword evidence="3" id="KW-0863">Zinc-finger</keyword>
<keyword evidence="4" id="KW-0175">Coiled coil</keyword>
<dbReference type="Pfam" id="PF13976">
    <property type="entry name" value="gag_pre-integrs"/>
    <property type="match status" value="1"/>
</dbReference>
<keyword evidence="3" id="KW-0862">Zinc</keyword>
<evidence type="ECO:0000313" key="9">
    <source>
        <dbReference type="Proteomes" id="UP001229421"/>
    </source>
</evidence>
<sequence length="2226" mass="251603">MSTSTLNMNDLDSVQPNRPPRLVSGENFEDWKRCLKAFFYYTDYNQWESIVNGPHVPKTVEGTVTSINTNPSTFTEADTELLDRDKKALGALILCLHQDIFNRFAEHTTAKSLYDALCEFYDGNEDLKLDRKAQAEKEFNSFVGYSQENLTDITNRFLSVSSNLKKYDDKLGNHEQVTKLLDSLPPQWSLQIKLLKQERNFPDYKLMDVIKKLKSFDLDVKRREYNQSMMVPNIPSQNAALISSAANSYIYSAAPGGSSSHVSAKSVGASTNAGSISNASVTTQIPSDTMALFGMFVHSYEALVAGELKGKGMTVEDMYQVDPDDLEETDIQWQMAMLTLRARRFMERTGRRNFGNQGQNSKLGYDKGKLRCYNCKQLGHFKRECPLPIVTEPVNSRNPRSVPNQERLEEAKSKNETALLTNFDWSAEIEETKEEINHALVAEIVRIDDNYINCFDPFKEFYGKDEEEKVENVDKDQSDAIVQGHLNHLGLVCEAAVNEVKNEEESKLNLEAMIEKARIDAVDEFKRNTPYCQCDRALAAEKLVIGLPYDVIEDMCSTACKIRLIGLYKANKLLMSNENELKRTNKELKLNESKYFVKLREALKENEHLKRTLLEKNCEINYLTEQVTLAEFETRKLKNKLQQWTISSMKREELCKKQRGARVKTGMGLSNNETYAYPPPSTFCYSPTPIPHPSNELIQEIIQNDANSSIAGLSGVNLKEVREDYAYGGSTGLGCSSSSECSSSDSKKSFEDISLINSVSSNVLYSDNSMFNSNLGCTTSNPNVLNDDLIENACVNDKDKLSGHVSESQTKTNCFQKFFTHQIPSFTPVRISKPKDKESSFSYNIKPKSESEKVKVTTVKSKEPYDSYSDCNSQLSECDEEIEMDKIPVNKVSKTGLKSHCFKCGNTGHTVKQCPKLIQNSSKQKSFRKRLNTFVNNFFCNHSSVPPPKYTKAWVPISKIINGGYVAFAGDKKGGKMIGQGEVSNGSLTLEDVNYVPELAFNLLSVSQICDKNIPVMFLPNECLFLKPEFSIPEELVIMRAPRRNDTYMLNMGSKESTSTVTCLLSKASSFESFQWLRRLGHINIKILNKLVKNNLVRGLPLKDFSVVEKCMACAKGKQHKKPHKLKITNTISEPLELLHTDSFGPISVKSIAKKSYCLVVTDDYSRYTWVRFMAYKSETAEELMKLIPQIEVLGKRKVQAIRSDNGTEFRNHIFNSFCEQRGILRQFSAARTPQQNGVAERKNRTLVEAARTMLIESKLPIIFWAEAVNCAAYVLNRVLIVKEKMKTSYQLFRGIKPLIDFLRPFGCSCTLLNTQDQKTKFGAVSDECFFVGYSNTQKAYRVYNKRTRIVQESYYVDWQESNTTISIFNHPPTQSQPQPSTTQLPPTSFDIPPPPPPQTVPTSPSDIPSSSTTIQSSTTNTIPPTSHTPSQPSNQTPSTETNPLLLNTDFKTLKNHPHDYIIGSITDGVRTRSQSGLINECLYAAFLSQVVPKNYKQALEDPSWVDAMQMELQQFRKLEVWELVDLPPNKCPIGTKWVFRNKPDDRGVVIRNKARLVVQGFAQKEGIDYTEVFAPVARLKAIRIFLAHAANKNFKVYQMDVKCAFLYGDIDEEIYVCQPPGFEDPDFPSKVYKLDKSLYGLHQAPRIWYETLTQYLLSKGFSRGTIDMTLFKKEVNGELLIVQVYVDDIIFGSTNEGLCREFEKVMMDRFEMTIMGEMCFFLGLQVEQKPDGILIHQEKYIKEILTKFGMDDSSPELIPFTAQTCLTSDDNGNPVDAHRYRSMIGSLMYLTASRPDITFADSSRLGLWYPKGGNFDLHAFSDSDHAGCRINRKSVTGGCQYLGECLVSWQSKKQTTVSLSTGEAEYIAASSCCCQVLWIQHQMMDYGINFLHTPLFCDNEAAVGIAKNPIHHTRTKHIETRIHAIRDAQEKGISVLIDVEESLKEVRSIAFGIFALCSKESIADKLHSQRKDAKIAQVSKEANASINIQNLILEIQSKVNRIAQIYPDDRTCSPEPQVRQEPLCSAAVVYLTFGLLANLKFASVSASEPVSVYICCDSEIYHNFAVTTVASTMSTLFFERKHNMCALLDENHEKAGGYRDCIKWLKSSHIHHAISHSPIIYELHVRDFWRTAVMNVSTQPSRICAKVSGFDLEFTEADLAKILRLEEDVGDEVSMTAEEVYGAFRTTGYEGPMLGEKKMEFVKSYLIQEWRAESKSFEADLQLLA</sequence>
<dbReference type="GO" id="GO:0016787">
    <property type="term" value="F:hydrolase activity"/>
    <property type="evidence" value="ECO:0007669"/>
    <property type="project" value="UniProtKB-KW"/>
</dbReference>
<dbReference type="CDD" id="cd09272">
    <property type="entry name" value="RNase_HI_RT_Ty1"/>
    <property type="match status" value="1"/>
</dbReference>
<dbReference type="PANTHER" id="PTHR42648:SF32">
    <property type="entry name" value="RIBONUCLEASE H-LIKE DOMAIN, GAG-PRE-INTEGRASE DOMAIN PROTEIN-RELATED"/>
    <property type="match status" value="1"/>
</dbReference>
<feature type="region of interest" description="Disordered" evidence="5">
    <location>
        <begin position="1367"/>
        <end position="1444"/>
    </location>
</feature>
<evidence type="ECO:0000313" key="8">
    <source>
        <dbReference type="EMBL" id="KAK1424304.1"/>
    </source>
</evidence>
<dbReference type="SUPFAM" id="SSF57756">
    <property type="entry name" value="Retrovirus zinc finger-like domains"/>
    <property type="match status" value="2"/>
</dbReference>
<dbReference type="Proteomes" id="UP001229421">
    <property type="component" value="Unassembled WGS sequence"/>
</dbReference>
<dbReference type="GO" id="GO:0003676">
    <property type="term" value="F:nucleic acid binding"/>
    <property type="evidence" value="ECO:0007669"/>
    <property type="project" value="InterPro"/>
</dbReference>
<dbReference type="Gene3D" id="3.30.420.10">
    <property type="entry name" value="Ribonuclease H-like superfamily/Ribonuclease H"/>
    <property type="match status" value="1"/>
</dbReference>
<evidence type="ECO:0000256" key="2">
    <source>
        <dbReference type="ARBA" id="ARBA00022801"/>
    </source>
</evidence>
<dbReference type="SUPFAM" id="SSF56672">
    <property type="entry name" value="DNA/RNA polymerases"/>
    <property type="match status" value="1"/>
</dbReference>
<protein>
    <submittedName>
        <fullName evidence="8">Uncharacterized protein</fullName>
    </submittedName>
</protein>
<dbReference type="PROSITE" id="PS50158">
    <property type="entry name" value="ZF_CCHC"/>
    <property type="match status" value="2"/>
</dbReference>
<feature type="domain" description="CCHC-type" evidence="6">
    <location>
        <begin position="901"/>
        <end position="916"/>
    </location>
</feature>
<feature type="compositionally biased region" description="Low complexity" evidence="5">
    <location>
        <begin position="1401"/>
        <end position="1431"/>
    </location>
</feature>
<dbReference type="InterPro" id="IPR057670">
    <property type="entry name" value="SH3_retrovirus"/>
</dbReference>
<evidence type="ECO:0000259" key="7">
    <source>
        <dbReference type="PROSITE" id="PS50994"/>
    </source>
</evidence>
<dbReference type="InterPro" id="IPR039537">
    <property type="entry name" value="Retrotran_Ty1/copia-like"/>
</dbReference>
<evidence type="ECO:0000256" key="1">
    <source>
        <dbReference type="ARBA" id="ARBA00022723"/>
    </source>
</evidence>
<dbReference type="Pfam" id="PF25597">
    <property type="entry name" value="SH3_retrovirus"/>
    <property type="match status" value="1"/>
</dbReference>
<keyword evidence="9" id="KW-1185">Reference proteome</keyword>
<dbReference type="InterPro" id="IPR036397">
    <property type="entry name" value="RNaseH_sf"/>
</dbReference>
<dbReference type="InterPro" id="IPR012337">
    <property type="entry name" value="RNaseH-like_sf"/>
</dbReference>
<dbReference type="InterPro" id="IPR001584">
    <property type="entry name" value="Integrase_cat-core"/>
</dbReference>
<evidence type="ECO:0000256" key="4">
    <source>
        <dbReference type="SAM" id="Coils"/>
    </source>
</evidence>
<dbReference type="Gene3D" id="4.10.60.10">
    <property type="entry name" value="Zinc finger, CCHC-type"/>
    <property type="match status" value="1"/>
</dbReference>
<dbReference type="InterPro" id="IPR036875">
    <property type="entry name" value="Znf_CCHC_sf"/>
</dbReference>
<dbReference type="PROSITE" id="PS50994">
    <property type="entry name" value="INTEGRASE"/>
    <property type="match status" value="1"/>
</dbReference>
<keyword evidence="2" id="KW-0378">Hydrolase</keyword>
<dbReference type="EMBL" id="JAUHHV010000005">
    <property type="protein sequence ID" value="KAK1424304.1"/>
    <property type="molecule type" value="Genomic_DNA"/>
</dbReference>
<proteinExistence type="predicted"/>
<evidence type="ECO:0000256" key="5">
    <source>
        <dbReference type="SAM" id="MobiDB-lite"/>
    </source>
</evidence>
<comment type="caution">
    <text evidence="8">The sequence shown here is derived from an EMBL/GenBank/DDBJ whole genome shotgun (WGS) entry which is preliminary data.</text>
</comment>
<feature type="region of interest" description="Disordered" evidence="5">
    <location>
        <begin position="1"/>
        <end position="20"/>
    </location>
</feature>
<feature type="domain" description="Integrase catalytic" evidence="7">
    <location>
        <begin position="1131"/>
        <end position="1297"/>
    </location>
</feature>
<dbReference type="GO" id="GO:0015074">
    <property type="term" value="P:DNA integration"/>
    <property type="evidence" value="ECO:0007669"/>
    <property type="project" value="InterPro"/>
</dbReference>
<dbReference type="Pfam" id="PF00098">
    <property type="entry name" value="zf-CCHC"/>
    <property type="match status" value="2"/>
</dbReference>
<feature type="coiled-coil region" evidence="4">
    <location>
        <begin position="493"/>
        <end position="520"/>
    </location>
</feature>
<feature type="compositionally biased region" description="Polar residues" evidence="5">
    <location>
        <begin position="1432"/>
        <end position="1444"/>
    </location>
</feature>
<feature type="compositionally biased region" description="Polar residues" evidence="5">
    <location>
        <begin position="1"/>
        <end position="16"/>
    </location>
</feature>
<gene>
    <name evidence="8" type="ORF">QVD17_19631</name>
</gene>
<keyword evidence="1" id="KW-0479">Metal-binding</keyword>
<dbReference type="PANTHER" id="PTHR42648">
    <property type="entry name" value="TRANSPOSASE, PUTATIVE-RELATED"/>
    <property type="match status" value="1"/>
</dbReference>
<reference evidence="8" key="1">
    <citation type="journal article" date="2023" name="bioRxiv">
        <title>Improved chromosome-level genome assembly for marigold (Tagetes erecta).</title>
        <authorList>
            <person name="Jiang F."/>
            <person name="Yuan L."/>
            <person name="Wang S."/>
            <person name="Wang H."/>
            <person name="Xu D."/>
            <person name="Wang A."/>
            <person name="Fan W."/>
        </authorList>
    </citation>
    <scope>NUCLEOTIDE SEQUENCE</scope>
    <source>
        <strain evidence="8">WSJ</strain>
        <tissue evidence="8">Leaf</tissue>
    </source>
</reference>
<dbReference type="InterPro" id="IPR025724">
    <property type="entry name" value="GAG-pre-integrase_dom"/>
</dbReference>
<evidence type="ECO:0000256" key="3">
    <source>
        <dbReference type="PROSITE-ProRule" id="PRU00047"/>
    </source>
</evidence>
<feature type="domain" description="CCHC-type" evidence="6">
    <location>
        <begin position="371"/>
        <end position="386"/>
    </location>
</feature>
<accession>A0AAD8KJR1</accession>
<dbReference type="Pfam" id="PF14223">
    <property type="entry name" value="Retrotran_gag_2"/>
    <property type="match status" value="1"/>
</dbReference>
<feature type="compositionally biased region" description="Low complexity" evidence="5">
    <location>
        <begin position="1372"/>
        <end position="1391"/>
    </location>
</feature>
<dbReference type="InterPro" id="IPR043502">
    <property type="entry name" value="DNA/RNA_pol_sf"/>
</dbReference>
<evidence type="ECO:0000259" key="6">
    <source>
        <dbReference type="PROSITE" id="PS50158"/>
    </source>
</evidence>
<name>A0AAD8KJR1_TARER</name>